<name>A0A9X3J5F1_9BACT</name>
<dbReference type="PIRSF" id="PIRSF018266">
    <property type="entry name" value="FecR"/>
    <property type="match status" value="1"/>
</dbReference>
<evidence type="ECO:0000256" key="1">
    <source>
        <dbReference type="SAM" id="Phobius"/>
    </source>
</evidence>
<dbReference type="RefSeq" id="WP_343331709.1">
    <property type="nucleotide sequence ID" value="NZ_JAPOHD010000007.1"/>
</dbReference>
<dbReference type="Gene3D" id="3.55.50.30">
    <property type="match status" value="1"/>
</dbReference>
<evidence type="ECO:0000313" key="4">
    <source>
        <dbReference type="EMBL" id="MCY1719371.1"/>
    </source>
</evidence>
<dbReference type="GO" id="GO:0016989">
    <property type="term" value="F:sigma factor antagonist activity"/>
    <property type="evidence" value="ECO:0007669"/>
    <property type="project" value="TreeGrafter"/>
</dbReference>
<evidence type="ECO:0000259" key="2">
    <source>
        <dbReference type="Pfam" id="PF04773"/>
    </source>
</evidence>
<dbReference type="InterPro" id="IPR006860">
    <property type="entry name" value="FecR"/>
</dbReference>
<dbReference type="AlphaFoldDB" id="A0A9X3J5F1"/>
<feature type="domain" description="Protein FecR C-terminal" evidence="3">
    <location>
        <begin position="259"/>
        <end position="329"/>
    </location>
</feature>
<keyword evidence="1" id="KW-0472">Membrane</keyword>
<gene>
    <name evidence="4" type="ORF">OU798_03405</name>
</gene>
<dbReference type="PANTHER" id="PTHR30273">
    <property type="entry name" value="PERIPLASMIC SIGNAL SENSOR AND SIGMA FACTOR ACTIVATOR FECR-RELATED"/>
    <property type="match status" value="1"/>
</dbReference>
<dbReference type="Pfam" id="PF04773">
    <property type="entry name" value="FecR"/>
    <property type="match status" value="1"/>
</dbReference>
<feature type="domain" description="FecR protein" evidence="2">
    <location>
        <begin position="116"/>
        <end position="210"/>
    </location>
</feature>
<dbReference type="Pfam" id="PF16344">
    <property type="entry name" value="FecR_C"/>
    <property type="match status" value="1"/>
</dbReference>
<keyword evidence="1" id="KW-1133">Transmembrane helix</keyword>
<keyword evidence="1" id="KW-0812">Transmembrane</keyword>
<reference evidence="4" key="1">
    <citation type="submission" date="2022-11" db="EMBL/GenBank/DDBJ databases">
        <title>Marilongibacter aestuarii gen. nov., sp. nov., isolated from tidal flat sediment.</title>
        <authorList>
            <person name="Jiayan W."/>
        </authorList>
    </citation>
    <scope>NUCLEOTIDE SEQUENCE</scope>
    <source>
        <strain evidence="4">Z1-6</strain>
    </source>
</reference>
<comment type="caution">
    <text evidence="4">The sequence shown here is derived from an EMBL/GenBank/DDBJ whole genome shotgun (WGS) entry which is preliminary data.</text>
</comment>
<keyword evidence="5" id="KW-1185">Reference proteome</keyword>
<dbReference type="InterPro" id="IPR032508">
    <property type="entry name" value="FecR_C"/>
</dbReference>
<evidence type="ECO:0000313" key="5">
    <source>
        <dbReference type="Proteomes" id="UP001145087"/>
    </source>
</evidence>
<dbReference type="Proteomes" id="UP001145087">
    <property type="component" value="Unassembled WGS sequence"/>
</dbReference>
<evidence type="ECO:0000259" key="3">
    <source>
        <dbReference type="Pfam" id="PF16344"/>
    </source>
</evidence>
<protein>
    <submittedName>
        <fullName evidence="4">FecR domain-containing protein</fullName>
    </submittedName>
</protein>
<dbReference type="EMBL" id="JAPOHD010000007">
    <property type="protein sequence ID" value="MCY1719371.1"/>
    <property type="molecule type" value="Genomic_DNA"/>
</dbReference>
<dbReference type="PANTHER" id="PTHR30273:SF2">
    <property type="entry name" value="PROTEIN FECR"/>
    <property type="match status" value="1"/>
</dbReference>
<organism evidence="4 5">
    <name type="scientific">Draconibacterium aestuarii</name>
    <dbReference type="NCBI Taxonomy" id="2998507"/>
    <lineage>
        <taxon>Bacteria</taxon>
        <taxon>Pseudomonadati</taxon>
        <taxon>Bacteroidota</taxon>
        <taxon>Bacteroidia</taxon>
        <taxon>Marinilabiliales</taxon>
        <taxon>Prolixibacteraceae</taxon>
        <taxon>Draconibacterium</taxon>
    </lineage>
</organism>
<sequence length="332" mass="38931">MDKNTIWENITNKITGEYNNADEKAVQEWINSDKENKKVFNRLLQIWEFNPKQFHDNSTIYHKFKNRKNQFGKRKTVRPFVYYALQISAVLFFVISLVFLTNYLFQSKNNELVYQQISVPKGSRSSFNLPDGTKVWLSNNSIISFPSKFTGNTRELKLEGEAYFEVTHNKKKPFIVNIGPNRIQVLGTRFSVTAYPGDNEVRADLVEGKIQFDIRNKEDGFNSYMVKPSHSLVLDQSSGRVYEAKVPDGFYEYWHKGIYEFRNETLEDLAVRIDRIYNTQIIFQDEVLKSKRFSGTISIDDNIFTFIEAVKSTSIEPIDYKYEKNKLYIKLN</sequence>
<dbReference type="Gene3D" id="2.60.120.1440">
    <property type="match status" value="1"/>
</dbReference>
<dbReference type="InterPro" id="IPR012373">
    <property type="entry name" value="Ferrdict_sens_TM"/>
</dbReference>
<proteinExistence type="predicted"/>
<feature type="transmembrane region" description="Helical" evidence="1">
    <location>
        <begin position="80"/>
        <end position="105"/>
    </location>
</feature>
<accession>A0A9X3J5F1</accession>